<feature type="modified residue" description="4-aspartylphosphate" evidence="8">
    <location>
        <position position="55"/>
    </location>
</feature>
<dbReference type="PROSITE" id="PS50110">
    <property type="entry name" value="RESPONSE_REGULATORY"/>
    <property type="match status" value="1"/>
</dbReference>
<dbReference type="GO" id="GO:0003700">
    <property type="term" value="F:DNA-binding transcription factor activity"/>
    <property type="evidence" value="ECO:0007669"/>
    <property type="project" value="InterPro"/>
</dbReference>
<evidence type="ECO:0000256" key="2">
    <source>
        <dbReference type="ARBA" id="ARBA00022490"/>
    </source>
</evidence>
<dbReference type="Gene3D" id="3.40.50.2300">
    <property type="match status" value="1"/>
</dbReference>
<dbReference type="InterPro" id="IPR018060">
    <property type="entry name" value="HTH_AraC"/>
</dbReference>
<dbReference type="GO" id="GO:0000160">
    <property type="term" value="P:phosphorelay signal transduction system"/>
    <property type="evidence" value="ECO:0007669"/>
    <property type="project" value="UniProtKB-KW"/>
</dbReference>
<dbReference type="InterPro" id="IPR011006">
    <property type="entry name" value="CheY-like_superfamily"/>
</dbReference>
<dbReference type="EMBL" id="RXHU01000022">
    <property type="protein sequence ID" value="RTE10181.1"/>
    <property type="molecule type" value="Genomic_DNA"/>
</dbReference>
<feature type="domain" description="HTH araC/xylS-type" evidence="9">
    <location>
        <begin position="408"/>
        <end position="506"/>
    </location>
</feature>
<feature type="domain" description="Response regulatory" evidence="10">
    <location>
        <begin position="3"/>
        <end position="120"/>
    </location>
</feature>
<keyword evidence="3 8" id="KW-0597">Phosphoprotein</keyword>
<dbReference type="PANTHER" id="PTHR42713:SF3">
    <property type="entry name" value="TRANSCRIPTIONAL REGULATORY PROTEIN HPTR"/>
    <property type="match status" value="1"/>
</dbReference>
<dbReference type="PROSITE" id="PS01124">
    <property type="entry name" value="HTH_ARAC_FAMILY_2"/>
    <property type="match status" value="1"/>
</dbReference>
<evidence type="ECO:0000256" key="1">
    <source>
        <dbReference type="ARBA" id="ARBA00004496"/>
    </source>
</evidence>
<evidence type="ECO:0000259" key="10">
    <source>
        <dbReference type="PROSITE" id="PS50110"/>
    </source>
</evidence>
<reference evidence="11 12" key="1">
    <citation type="submission" date="2018-12" db="EMBL/GenBank/DDBJ databases">
        <title>Bacillus ochoae sp. nov., Paenibacillus whitsoniae sp. nov., Paenibacillus spiritus sp. nov. Isolated from the Mars Exploration Rover during spacecraft assembly.</title>
        <authorList>
            <person name="Seuylemezian A."/>
            <person name="Vaishampayan P."/>
        </authorList>
    </citation>
    <scope>NUCLEOTIDE SEQUENCE [LARGE SCALE GENOMIC DNA]</scope>
    <source>
        <strain evidence="11 12">MER 54</strain>
    </source>
</reference>
<evidence type="ECO:0000313" key="12">
    <source>
        <dbReference type="Proteomes" id="UP000276128"/>
    </source>
</evidence>
<evidence type="ECO:0000256" key="6">
    <source>
        <dbReference type="ARBA" id="ARBA00023125"/>
    </source>
</evidence>
<dbReference type="SMART" id="SM00448">
    <property type="entry name" value="REC"/>
    <property type="match status" value="1"/>
</dbReference>
<comment type="caution">
    <text evidence="11">The sequence shown here is derived from an EMBL/GenBank/DDBJ whole genome shotgun (WGS) entry which is preliminary data.</text>
</comment>
<comment type="subcellular location">
    <subcellularLocation>
        <location evidence="1">Cytoplasm</location>
    </subcellularLocation>
</comment>
<dbReference type="InterPro" id="IPR001789">
    <property type="entry name" value="Sig_transdc_resp-reg_receiver"/>
</dbReference>
<keyword evidence="12" id="KW-1185">Reference proteome</keyword>
<sequence>MLRVMFVDDEPYMLEGLRTMVNWHELGFEVCGEASDGEDALALMAVILPHLVLTDIRMPVIDGLQLIDQASSLYPDVKYLILSGYADFEYAQRAMRYGVVNYLMKPLIEDELIAAVEEIAMTIRGRNAHNQFESAALDRLRLETISRLLQGDNRQKWIERANTLLHLQEHSKFRCVLLEPDIQPSVQSDLVQMLAERIKPTEWMLYAFGVGTERHGFLLVSGDEGDDLSAASMTEIIASSRVHFGKTLSFSVSGEHRGPHALQEAFHEGVVAEMCKFPSGTEGIYLYQGEWSAETLPAIVEVTEAILDGVRRGCTETVQTQVHLLFIVLSRQAVAESWVNAYISSIRLEILKMIAQFGGEPLRASNCCSSNTVPLDIGLLERKVTQEFLQAAESIHQKNYAGQDTVVSAAGDYVKAHYREKLQLQVVAEHFQLNPAYLGQRFKKQFGLTFNEYLHIVRIDEAKKLLRREELKIADVAARVGYSDSEQFVTKFKALTGLLPSAFKKG</sequence>
<dbReference type="InterPro" id="IPR009057">
    <property type="entry name" value="Homeodomain-like_sf"/>
</dbReference>
<dbReference type="Gene3D" id="1.10.10.60">
    <property type="entry name" value="Homeodomain-like"/>
    <property type="match status" value="2"/>
</dbReference>
<protein>
    <submittedName>
        <fullName evidence="11">Response regulator</fullName>
    </submittedName>
</protein>
<proteinExistence type="predicted"/>
<evidence type="ECO:0000256" key="5">
    <source>
        <dbReference type="ARBA" id="ARBA00023015"/>
    </source>
</evidence>
<accession>A0A3S0ICX7</accession>
<dbReference type="OrthoDB" id="342399at2"/>
<dbReference type="InterPro" id="IPR018062">
    <property type="entry name" value="HTH_AraC-typ_CS"/>
</dbReference>
<organism evidence="11 12">
    <name type="scientific">Paenibacillus whitsoniae</name>
    <dbReference type="NCBI Taxonomy" id="2496558"/>
    <lineage>
        <taxon>Bacteria</taxon>
        <taxon>Bacillati</taxon>
        <taxon>Bacillota</taxon>
        <taxon>Bacilli</taxon>
        <taxon>Bacillales</taxon>
        <taxon>Paenibacillaceae</taxon>
        <taxon>Paenibacillus</taxon>
    </lineage>
</organism>
<keyword evidence="2" id="KW-0963">Cytoplasm</keyword>
<evidence type="ECO:0000313" key="11">
    <source>
        <dbReference type="EMBL" id="RTE10181.1"/>
    </source>
</evidence>
<dbReference type="RefSeq" id="WP_126140763.1">
    <property type="nucleotide sequence ID" value="NZ_RXHU01000022.1"/>
</dbReference>
<keyword evidence="5" id="KW-0805">Transcription regulation</keyword>
<evidence type="ECO:0000259" key="9">
    <source>
        <dbReference type="PROSITE" id="PS01124"/>
    </source>
</evidence>
<evidence type="ECO:0000256" key="8">
    <source>
        <dbReference type="PROSITE-ProRule" id="PRU00169"/>
    </source>
</evidence>
<name>A0A3S0ICX7_9BACL</name>
<evidence type="ECO:0000256" key="3">
    <source>
        <dbReference type="ARBA" id="ARBA00022553"/>
    </source>
</evidence>
<dbReference type="Pfam" id="PF00072">
    <property type="entry name" value="Response_reg"/>
    <property type="match status" value="1"/>
</dbReference>
<dbReference type="GO" id="GO:0043565">
    <property type="term" value="F:sequence-specific DNA binding"/>
    <property type="evidence" value="ECO:0007669"/>
    <property type="project" value="InterPro"/>
</dbReference>
<keyword evidence="4" id="KW-0902">Two-component regulatory system</keyword>
<dbReference type="AlphaFoldDB" id="A0A3S0ICX7"/>
<evidence type="ECO:0000256" key="7">
    <source>
        <dbReference type="ARBA" id="ARBA00023163"/>
    </source>
</evidence>
<dbReference type="Pfam" id="PF12833">
    <property type="entry name" value="HTH_18"/>
    <property type="match status" value="1"/>
</dbReference>
<dbReference type="PROSITE" id="PS00041">
    <property type="entry name" value="HTH_ARAC_FAMILY_1"/>
    <property type="match status" value="1"/>
</dbReference>
<dbReference type="CDD" id="cd17536">
    <property type="entry name" value="REC_YesN-like"/>
    <property type="match status" value="1"/>
</dbReference>
<dbReference type="PANTHER" id="PTHR42713">
    <property type="entry name" value="HISTIDINE KINASE-RELATED"/>
    <property type="match status" value="1"/>
</dbReference>
<gene>
    <name evidence="11" type="ORF">EJQ19_08425</name>
</gene>
<dbReference type="GO" id="GO:0005737">
    <property type="term" value="C:cytoplasm"/>
    <property type="evidence" value="ECO:0007669"/>
    <property type="project" value="UniProtKB-SubCell"/>
</dbReference>
<dbReference type="SUPFAM" id="SSF46689">
    <property type="entry name" value="Homeodomain-like"/>
    <property type="match status" value="2"/>
</dbReference>
<keyword evidence="7" id="KW-0804">Transcription</keyword>
<dbReference type="InterPro" id="IPR051552">
    <property type="entry name" value="HptR"/>
</dbReference>
<evidence type="ECO:0000256" key="4">
    <source>
        <dbReference type="ARBA" id="ARBA00023012"/>
    </source>
</evidence>
<dbReference type="Proteomes" id="UP000276128">
    <property type="component" value="Unassembled WGS sequence"/>
</dbReference>
<dbReference type="SUPFAM" id="SSF52172">
    <property type="entry name" value="CheY-like"/>
    <property type="match status" value="1"/>
</dbReference>
<dbReference type="SMART" id="SM00342">
    <property type="entry name" value="HTH_ARAC"/>
    <property type="match status" value="1"/>
</dbReference>
<keyword evidence="6" id="KW-0238">DNA-binding</keyword>